<dbReference type="OrthoDB" id="5123240at2"/>
<dbReference type="KEGG" id="rtx:TI83_06515"/>
<evidence type="ECO:0000313" key="3">
    <source>
        <dbReference type="Proteomes" id="UP000052979"/>
    </source>
</evidence>
<dbReference type="EMBL" id="LBFI01000044">
    <property type="protein sequence ID" value="KKM45361.1"/>
    <property type="molecule type" value="Genomic_DNA"/>
</dbReference>
<gene>
    <name evidence="2" type="ORF">C5C51_06300</name>
    <name evidence="1" type="ORF">VT73_06955</name>
</gene>
<dbReference type="EMBL" id="PSWU01000007">
    <property type="protein sequence ID" value="PPI15375.1"/>
    <property type="molecule type" value="Genomic_DNA"/>
</dbReference>
<dbReference type="STRING" id="145458.APU90_10570"/>
<organism evidence="1 3">
    <name type="scientific">Rathayibacter toxicus</name>
    <dbReference type="NCBI Taxonomy" id="145458"/>
    <lineage>
        <taxon>Bacteria</taxon>
        <taxon>Bacillati</taxon>
        <taxon>Actinomycetota</taxon>
        <taxon>Actinomycetes</taxon>
        <taxon>Micrococcales</taxon>
        <taxon>Microbacteriaceae</taxon>
        <taxon>Rathayibacter</taxon>
    </lineage>
</organism>
<keyword evidence="3" id="KW-1185">Reference proteome</keyword>
<dbReference type="Proteomes" id="UP000052979">
    <property type="component" value="Unassembled WGS sequence"/>
</dbReference>
<reference evidence="1 3" key="1">
    <citation type="submission" date="2015-04" db="EMBL/GenBank/DDBJ databases">
        <title>Draft genome sequence of Rathayibacter toxicus strain FH-142 (AKA 70134 or CS 32), a Western Australian isolate.</title>
        <authorList>
            <consortium name="Consortium for Microbial Forensics and Genomics (microFORGE)"/>
            <person name="Knight B.M."/>
            <person name="Roberts D.P."/>
            <person name="Lin D."/>
            <person name="Hari K."/>
            <person name="Fletcher J."/>
            <person name="Melcher U."/>
            <person name="Blagden T."/>
            <person name="Luster D.G."/>
            <person name="Sechler A.J."/>
            <person name="Schneider W.L."/>
            <person name="Winegar R.A."/>
        </authorList>
    </citation>
    <scope>NUCLEOTIDE SEQUENCE [LARGE SCALE GENOMIC DNA]</scope>
    <source>
        <strain evidence="1 3">FH142</strain>
    </source>
</reference>
<reference evidence="2 4" key="2">
    <citation type="submission" date="2018-02" db="EMBL/GenBank/DDBJ databases">
        <title>Bacteriophage NCPPB3778 and a type I-E CRISPR drive the evolution of the US Biological Select Agent, Rathayibacter toxicus.</title>
        <authorList>
            <person name="Davis E.W.II."/>
            <person name="Tabima J.F."/>
            <person name="Weisberg A.J."/>
            <person name="Lopes L.D."/>
            <person name="Wiseman M.S."/>
            <person name="Wiseman M.S."/>
            <person name="Pupko T."/>
            <person name="Belcher M.S."/>
            <person name="Sechler A.J."/>
            <person name="Tancos M.A."/>
            <person name="Schroeder B.K."/>
            <person name="Murray T.D."/>
            <person name="Luster D.G."/>
            <person name="Schneider W.L."/>
            <person name="Rogers E."/>
            <person name="Andreote F.D."/>
            <person name="Grunwald N.J."/>
            <person name="Putnam M.L."/>
            <person name="Chang J.H."/>
        </authorList>
    </citation>
    <scope>NUCLEOTIDE SEQUENCE [LARGE SCALE GENOMIC DNA]</scope>
    <source>
        <strain evidence="2 4">FH99</strain>
    </source>
</reference>
<dbReference type="AlphaFoldDB" id="A0A0C5BEG9"/>
<evidence type="ECO:0000313" key="2">
    <source>
        <dbReference type="EMBL" id="PPI15375.1"/>
    </source>
</evidence>
<accession>A0A0C5BEG9</accession>
<name>A0A0C5BEG9_9MICO</name>
<evidence type="ECO:0000313" key="4">
    <source>
        <dbReference type="Proteomes" id="UP000237966"/>
    </source>
</evidence>
<evidence type="ECO:0000313" key="1">
    <source>
        <dbReference type="EMBL" id="KKM45361.1"/>
    </source>
</evidence>
<dbReference type="eggNOG" id="ENOG502ZRSG">
    <property type="taxonomic scope" value="Bacteria"/>
</dbReference>
<comment type="caution">
    <text evidence="1">The sequence shown here is derived from an EMBL/GenBank/DDBJ whole genome shotgun (WGS) entry which is preliminary data.</text>
</comment>
<dbReference type="RefSeq" id="WP_042734084.1">
    <property type="nucleotide sequence ID" value="NZ_CP010848.1"/>
</dbReference>
<dbReference type="Proteomes" id="UP000237966">
    <property type="component" value="Unassembled WGS sequence"/>
</dbReference>
<dbReference type="PATRIC" id="fig|145458.7.peg.1490"/>
<dbReference type="KEGG" id="rtc:APU90_10570"/>
<protein>
    <submittedName>
        <fullName evidence="1">Uncharacterized protein</fullName>
    </submittedName>
</protein>
<proteinExistence type="predicted"/>
<dbReference type="GeneID" id="93667055"/>
<sequence>MTPTDHAAPHLLNTPLREDHDLRERVLCLIGPAYRRVLWPLFLDRAGFQLPILYPIDGLPLYPDEEKTERVVAVLAKAVAHHDVGSLAFALERPGGAFLSETDRLLARQLTRACHRRAIHLRALLLVHDEGVRNVTAEEHITDVIHLTAPLRRRSRA</sequence>